<proteinExistence type="predicted"/>
<gene>
    <name evidence="1" type="ordered locus">Ppro_2386</name>
</gene>
<dbReference type="Proteomes" id="UP000006732">
    <property type="component" value="Chromosome"/>
</dbReference>
<dbReference type="AlphaFoldDB" id="A1ARM2"/>
<dbReference type="KEGG" id="ppd:Ppro_2386"/>
<dbReference type="Pfam" id="PF06252">
    <property type="entry name" value="GemA"/>
    <property type="match status" value="1"/>
</dbReference>
<dbReference type="OrthoDB" id="5421029at2"/>
<keyword evidence="2" id="KW-1185">Reference proteome</keyword>
<dbReference type="HOGENOM" id="CLU_1509229_0_0_7"/>
<dbReference type="EMBL" id="CP000482">
    <property type="protein sequence ID" value="ABK99992.1"/>
    <property type="molecule type" value="Genomic_DNA"/>
</dbReference>
<accession>A1ARM2</accession>
<dbReference type="RefSeq" id="WP_011736248.1">
    <property type="nucleotide sequence ID" value="NC_008609.1"/>
</dbReference>
<sequence length="178" mass="20039">MAHAKRTARPITAAQIKRIHTQLHILGVSDENYRAALESRFGVTTCKDLTLAQAKSFIDELQELAHKTDQERYSRERAAARARAEAGTPKRFDELDNRPGMASAAQLRKIEAMWTDISDVPDPAARARALRRFLLRIAKVSDLRFLDDQMAGWVINALNVMKHHKEGGGEEAKPKKAR</sequence>
<protein>
    <recommendedName>
        <fullName evidence="3">Mu-like prophage protein gp16</fullName>
    </recommendedName>
</protein>
<reference evidence="1 2" key="1">
    <citation type="submission" date="2006-10" db="EMBL/GenBank/DDBJ databases">
        <title>Complete sequence of chromosome of Pelobacter propionicus DSM 2379.</title>
        <authorList>
            <consortium name="US DOE Joint Genome Institute"/>
            <person name="Copeland A."/>
            <person name="Lucas S."/>
            <person name="Lapidus A."/>
            <person name="Barry K."/>
            <person name="Detter J.C."/>
            <person name="Glavina del Rio T."/>
            <person name="Hammon N."/>
            <person name="Israni S."/>
            <person name="Dalin E."/>
            <person name="Tice H."/>
            <person name="Pitluck S."/>
            <person name="Saunders E."/>
            <person name="Brettin T."/>
            <person name="Bruce D."/>
            <person name="Han C."/>
            <person name="Tapia R."/>
            <person name="Schmutz J."/>
            <person name="Larimer F."/>
            <person name="Land M."/>
            <person name="Hauser L."/>
            <person name="Kyrpides N."/>
            <person name="Kim E."/>
            <person name="Lovley D."/>
            <person name="Richardson P."/>
        </authorList>
    </citation>
    <scope>NUCLEOTIDE SEQUENCE [LARGE SCALE GENOMIC DNA]</scope>
    <source>
        <strain evidence="2">DSM 2379 / NBRC 103807 / OttBd1</strain>
    </source>
</reference>
<evidence type="ECO:0008006" key="3">
    <source>
        <dbReference type="Google" id="ProtNLM"/>
    </source>
</evidence>
<evidence type="ECO:0000313" key="1">
    <source>
        <dbReference type="EMBL" id="ABK99992.1"/>
    </source>
</evidence>
<dbReference type="eggNOG" id="COG4382">
    <property type="taxonomic scope" value="Bacteria"/>
</dbReference>
<evidence type="ECO:0000313" key="2">
    <source>
        <dbReference type="Proteomes" id="UP000006732"/>
    </source>
</evidence>
<organism evidence="1 2">
    <name type="scientific">Pelobacter propionicus (strain DSM 2379 / NBRC 103807 / OttBd1)</name>
    <dbReference type="NCBI Taxonomy" id="338966"/>
    <lineage>
        <taxon>Bacteria</taxon>
        <taxon>Pseudomonadati</taxon>
        <taxon>Thermodesulfobacteriota</taxon>
        <taxon>Desulfuromonadia</taxon>
        <taxon>Desulfuromonadales</taxon>
        <taxon>Desulfuromonadaceae</taxon>
        <taxon>Pelobacter</taxon>
    </lineage>
</organism>
<name>A1ARM2_PELPD</name>
<dbReference type="STRING" id="338966.Ppro_2386"/>
<dbReference type="InterPro" id="IPR009363">
    <property type="entry name" value="Phage_Mu_Gp16"/>
</dbReference>